<name>A0A5B9EBJ6_9BACT</name>
<dbReference type="InterPro" id="IPR018551">
    <property type="entry name" value="DUF2007"/>
</dbReference>
<evidence type="ECO:0000259" key="1">
    <source>
        <dbReference type="Pfam" id="PF09413"/>
    </source>
</evidence>
<dbReference type="OrthoDB" id="8480302at2"/>
<protein>
    <submittedName>
        <fullName evidence="2">DUF2007 domain-containing protein</fullName>
    </submittedName>
</protein>
<keyword evidence="3" id="KW-1185">Reference proteome</keyword>
<dbReference type="AlphaFoldDB" id="A0A5B9EBJ6"/>
<accession>A0A5B9EBJ6</accession>
<dbReference type="Gene3D" id="3.30.70.790">
    <property type="entry name" value="UreE, C-terminal domain"/>
    <property type="match status" value="1"/>
</dbReference>
<gene>
    <name evidence="2" type="ORF">FTW19_16990</name>
</gene>
<evidence type="ECO:0000313" key="2">
    <source>
        <dbReference type="EMBL" id="QEE29543.1"/>
    </source>
</evidence>
<reference evidence="2 3" key="1">
    <citation type="submission" date="2019-08" db="EMBL/GenBank/DDBJ databases">
        <title>Complete genome sequence of Terriglobus albidus strain ORNL.</title>
        <authorList>
            <person name="Podar M."/>
        </authorList>
    </citation>
    <scope>NUCLEOTIDE SEQUENCE [LARGE SCALE GENOMIC DNA]</scope>
    <source>
        <strain evidence="2 3">ORNL</strain>
    </source>
</reference>
<organism evidence="2 3">
    <name type="scientific">Terriglobus albidus</name>
    <dbReference type="NCBI Taxonomy" id="1592106"/>
    <lineage>
        <taxon>Bacteria</taxon>
        <taxon>Pseudomonadati</taxon>
        <taxon>Acidobacteriota</taxon>
        <taxon>Terriglobia</taxon>
        <taxon>Terriglobales</taxon>
        <taxon>Acidobacteriaceae</taxon>
        <taxon>Terriglobus</taxon>
    </lineage>
</organism>
<dbReference type="Pfam" id="PF09413">
    <property type="entry name" value="DUF2007"/>
    <property type="match status" value="1"/>
</dbReference>
<dbReference type="Proteomes" id="UP000321820">
    <property type="component" value="Chromosome"/>
</dbReference>
<dbReference type="EMBL" id="CP042806">
    <property type="protein sequence ID" value="QEE29543.1"/>
    <property type="molecule type" value="Genomic_DNA"/>
</dbReference>
<proteinExistence type="predicted"/>
<evidence type="ECO:0000313" key="3">
    <source>
        <dbReference type="Proteomes" id="UP000321820"/>
    </source>
</evidence>
<sequence>MAEALVNVEKFRDLTAAMIARSLLESDGIQCFLQDENFVRMDWGYSQFIGWIRLQVAPADLERARELLAAPIPEELDVADGEEPEPQPRCPHCGSLDVSHPGIRKGWSYFLLWLGFPVPVPSDRWHCESCRVEWIDDGGAFSL</sequence>
<dbReference type="KEGG" id="talb:FTW19_16990"/>
<dbReference type="SUPFAM" id="SSF54913">
    <property type="entry name" value="GlnB-like"/>
    <property type="match status" value="1"/>
</dbReference>
<feature type="domain" description="DUF2007" evidence="1">
    <location>
        <begin position="11"/>
        <end position="69"/>
    </location>
</feature>
<dbReference type="RefSeq" id="WP_147648735.1">
    <property type="nucleotide sequence ID" value="NZ_CP042806.1"/>
</dbReference>
<dbReference type="InterPro" id="IPR011322">
    <property type="entry name" value="N-reg_PII-like_a/b"/>
</dbReference>